<name>A0A100VL08_PAEAM</name>
<proteinExistence type="predicted"/>
<reference evidence="3" key="2">
    <citation type="submission" date="2016-01" db="EMBL/GenBank/DDBJ databases">
        <title>Draft Genome Sequence of Paenibacillus amylolyticus Heshi-A3 that Was Isolated from Fermented Rice Bran with Aging Salted Mackerel, Which Was Named Heshiko as Traditional Fermented Seafood in Japan.</title>
        <authorList>
            <person name="Akuzawa S."/>
            <person name="Nakagawa J."/>
            <person name="Kanekatsu T."/>
            <person name="Kubota E."/>
            <person name="Ohtake R."/>
            <person name="Suzuki T."/>
            <person name="Kanesaki Y."/>
        </authorList>
    </citation>
    <scope>NUCLEOTIDE SEQUENCE [LARGE SCALE GENOMIC DNA]</scope>
    <source>
        <strain evidence="3">Heshi-A3</strain>
    </source>
</reference>
<dbReference type="AlphaFoldDB" id="A0A100VL08"/>
<organism evidence="2 3">
    <name type="scientific">Paenibacillus amylolyticus</name>
    <dbReference type="NCBI Taxonomy" id="1451"/>
    <lineage>
        <taxon>Bacteria</taxon>
        <taxon>Bacillati</taxon>
        <taxon>Bacillota</taxon>
        <taxon>Bacilli</taxon>
        <taxon>Bacillales</taxon>
        <taxon>Paenibacillaceae</taxon>
        <taxon>Paenibacillus</taxon>
    </lineage>
</organism>
<feature type="coiled-coil region" evidence="1">
    <location>
        <begin position="34"/>
        <end position="61"/>
    </location>
</feature>
<dbReference type="Proteomes" id="UP000069697">
    <property type="component" value="Unassembled WGS sequence"/>
</dbReference>
<evidence type="ECO:0000313" key="3">
    <source>
        <dbReference type="Proteomes" id="UP000069697"/>
    </source>
</evidence>
<protein>
    <submittedName>
        <fullName evidence="2">Uncharacterized protein</fullName>
    </submittedName>
</protein>
<evidence type="ECO:0000313" key="2">
    <source>
        <dbReference type="EMBL" id="GAS81818.1"/>
    </source>
</evidence>
<accession>A0A100VL08</accession>
<evidence type="ECO:0000256" key="1">
    <source>
        <dbReference type="SAM" id="Coils"/>
    </source>
</evidence>
<comment type="caution">
    <text evidence="2">The sequence shown here is derived from an EMBL/GenBank/DDBJ whole genome shotgun (WGS) entry which is preliminary data.</text>
</comment>
<dbReference type="RefSeq" id="WP_062834468.1">
    <property type="nucleotide sequence ID" value="NZ_BCNV01000001.1"/>
</dbReference>
<keyword evidence="1" id="KW-0175">Coiled coil</keyword>
<sequence>MNLYKFELTVNGYLLRVHFSASEESGLKWCKRIATDFQNNVANLEIKVDIHKKQKQKHAREYYGKPYLYDRTLRKKPLTKKNKAFESSAVM</sequence>
<reference evidence="2 3" key="1">
    <citation type="journal article" date="2016" name="Genome Announc.">
        <title>Draft Genome Sequence of Paenibacillus amylolyticus Heshi-A3, Isolated from Fermented Rice Bran in a Japanese Fermented Seafood Dish.</title>
        <authorList>
            <person name="Akuzawa S."/>
            <person name="Nagaoka J."/>
            <person name="Kanekatsu M."/>
            <person name="Kubota E."/>
            <person name="Ohtake R."/>
            <person name="Suzuki T."/>
            <person name="Kanesaki Y."/>
        </authorList>
    </citation>
    <scope>NUCLEOTIDE SEQUENCE [LARGE SCALE GENOMIC DNA]</scope>
    <source>
        <strain evidence="2 3">Heshi-A3</strain>
    </source>
</reference>
<gene>
    <name evidence="2" type="ORF">PAHA3_1892</name>
</gene>
<dbReference type="EMBL" id="BCNV01000001">
    <property type="protein sequence ID" value="GAS81818.1"/>
    <property type="molecule type" value="Genomic_DNA"/>
</dbReference>